<dbReference type="CDD" id="cd01650">
    <property type="entry name" value="RT_nLTR_like"/>
    <property type="match status" value="1"/>
</dbReference>
<evidence type="ECO:0000313" key="4">
    <source>
        <dbReference type="Proteomes" id="UP000288805"/>
    </source>
</evidence>
<dbReference type="SUPFAM" id="SSF56672">
    <property type="entry name" value="DNA/RNA polymerases"/>
    <property type="match status" value="1"/>
</dbReference>
<organism evidence="3 4">
    <name type="scientific">Vitis vinifera</name>
    <name type="common">Grape</name>
    <dbReference type="NCBI Taxonomy" id="29760"/>
    <lineage>
        <taxon>Eukaryota</taxon>
        <taxon>Viridiplantae</taxon>
        <taxon>Streptophyta</taxon>
        <taxon>Embryophyta</taxon>
        <taxon>Tracheophyta</taxon>
        <taxon>Spermatophyta</taxon>
        <taxon>Magnoliopsida</taxon>
        <taxon>eudicotyledons</taxon>
        <taxon>Gunneridae</taxon>
        <taxon>Pentapetalae</taxon>
        <taxon>rosids</taxon>
        <taxon>Vitales</taxon>
        <taxon>Vitaceae</taxon>
        <taxon>Viteae</taxon>
        <taxon>Vitis</taxon>
    </lineage>
</organism>
<dbReference type="InterPro" id="IPR005135">
    <property type="entry name" value="Endo/exonuclease/phosphatase"/>
</dbReference>
<name>A0A438I331_VITVI</name>
<dbReference type="SUPFAM" id="SSF56219">
    <property type="entry name" value="DNase I-like"/>
    <property type="match status" value="1"/>
</dbReference>
<dbReference type="Pfam" id="PF03372">
    <property type="entry name" value="Exo_endo_phos"/>
    <property type="match status" value="1"/>
</dbReference>
<dbReference type="Gene3D" id="3.60.10.10">
    <property type="entry name" value="Endonuclease/exonuclease/phosphatase"/>
    <property type="match status" value="1"/>
</dbReference>
<gene>
    <name evidence="3" type="primary">YTX2_804</name>
    <name evidence="3" type="ORF">CK203_039950</name>
</gene>
<dbReference type="InterPro" id="IPR052343">
    <property type="entry name" value="Retrotransposon-Effector_Assoc"/>
</dbReference>
<feature type="domain" description="Reverse transcriptase" evidence="1">
    <location>
        <begin position="353"/>
        <end position="449"/>
    </location>
</feature>
<protein>
    <submittedName>
        <fullName evidence="3">Transposon TX1 uncharacterized 149 kDa protein</fullName>
    </submittedName>
</protein>
<dbReference type="InterPro" id="IPR043502">
    <property type="entry name" value="DNA/RNA_pol_sf"/>
</dbReference>
<dbReference type="Proteomes" id="UP000288805">
    <property type="component" value="Unassembled WGS sequence"/>
</dbReference>
<proteinExistence type="predicted"/>
<evidence type="ECO:0000259" key="2">
    <source>
        <dbReference type="Pfam" id="PF03372"/>
    </source>
</evidence>
<comment type="caution">
    <text evidence="3">The sequence shown here is derived from an EMBL/GenBank/DDBJ whole genome shotgun (WGS) entry which is preliminary data.</text>
</comment>
<reference evidence="3 4" key="1">
    <citation type="journal article" date="2018" name="PLoS Genet.">
        <title>Population sequencing reveals clonal diversity and ancestral inbreeding in the grapevine cultivar Chardonnay.</title>
        <authorList>
            <person name="Roach M.J."/>
            <person name="Johnson D.L."/>
            <person name="Bohlmann J."/>
            <person name="van Vuuren H.J."/>
            <person name="Jones S.J."/>
            <person name="Pretorius I.S."/>
            <person name="Schmidt S.A."/>
            <person name="Borneman A.R."/>
        </authorList>
    </citation>
    <scope>NUCLEOTIDE SEQUENCE [LARGE SCALE GENOMIC DNA]</scope>
    <source>
        <strain evidence="4">cv. Chardonnay</strain>
        <tissue evidence="3">Leaf</tissue>
    </source>
</reference>
<dbReference type="EMBL" id="QGNW01000149">
    <property type="protein sequence ID" value="RVW91092.1"/>
    <property type="molecule type" value="Genomic_DNA"/>
</dbReference>
<accession>A0A438I331</accession>
<evidence type="ECO:0000313" key="3">
    <source>
        <dbReference type="EMBL" id="RVW91092.1"/>
    </source>
</evidence>
<sequence length="453" mass="51889">MFQRGLGSRKKRRVVKDFLRSEKSDVVMIQETKKAECDRRFVDNVWTARNKEWAALPACGALGGILVIWDSKKLHSEEVPSMAQIAQRLGRILGGAFRHFGLSSPCWCVGGDFNVIRRSSEKLGGASLTPSMKDLDNFIRENKLIDPPLRRASFTWSNMQEHPVCKGLDRFLYSNEWEQLFPQSLQEVLPRWTSDHWLIVLETNPFKWGPTPFRLENMWLQHPSFKESLEVGGGSFKEMGGKVTKHQRGDLKVFEKLYASPSRESWRVEGLDWSPISGESASRLESPFTEEKISKAIFQMDRDKAPGPDGFTIAVFQDCWDVIKEDLVRVFDEFHRSGIINQSTNASFIVLLPKKSMAKKISGYRPISLITTLYKIIAKVLAGRLRGILHETIHSTQGAFVQGRQILDAVLIANEIVDEKKRSREEGVVFKIDFEKAYDHVMEKKGFNPRWRK</sequence>
<dbReference type="GO" id="GO:0003824">
    <property type="term" value="F:catalytic activity"/>
    <property type="evidence" value="ECO:0007669"/>
    <property type="project" value="InterPro"/>
</dbReference>
<evidence type="ECO:0000259" key="1">
    <source>
        <dbReference type="Pfam" id="PF00078"/>
    </source>
</evidence>
<dbReference type="InterPro" id="IPR036691">
    <property type="entry name" value="Endo/exonu/phosph_ase_sf"/>
</dbReference>
<dbReference type="AlphaFoldDB" id="A0A438I331"/>
<dbReference type="PANTHER" id="PTHR46890:SF48">
    <property type="entry name" value="RNA-DIRECTED DNA POLYMERASE"/>
    <property type="match status" value="1"/>
</dbReference>
<dbReference type="Pfam" id="PF00078">
    <property type="entry name" value="RVT_1"/>
    <property type="match status" value="1"/>
</dbReference>
<feature type="domain" description="Endonuclease/exonuclease/phosphatase" evidence="2">
    <location>
        <begin position="6"/>
        <end position="196"/>
    </location>
</feature>
<dbReference type="InterPro" id="IPR000477">
    <property type="entry name" value="RT_dom"/>
</dbReference>
<dbReference type="PANTHER" id="PTHR46890">
    <property type="entry name" value="NON-LTR RETROLELEMENT REVERSE TRANSCRIPTASE-LIKE PROTEIN-RELATED"/>
    <property type="match status" value="1"/>
</dbReference>